<keyword evidence="10" id="KW-1185">Reference proteome</keyword>
<dbReference type="GO" id="GO:0005506">
    <property type="term" value="F:iron ion binding"/>
    <property type="evidence" value="ECO:0007669"/>
    <property type="project" value="InterPro"/>
</dbReference>
<feature type="transmembrane region" description="Helical" evidence="8">
    <location>
        <begin position="31"/>
        <end position="51"/>
    </location>
</feature>
<dbReference type="InterPro" id="IPR001128">
    <property type="entry name" value="Cyt_P450"/>
</dbReference>
<keyword evidence="6" id="KW-0408">Iron</keyword>
<dbReference type="InterPro" id="IPR002401">
    <property type="entry name" value="Cyt_P450_E_grp-I"/>
</dbReference>
<accession>D7M8K4</accession>
<evidence type="ECO:0000256" key="8">
    <source>
        <dbReference type="SAM" id="Phobius"/>
    </source>
</evidence>
<protein>
    <recommendedName>
        <fullName evidence="11">Cytochrome P450</fullName>
    </recommendedName>
</protein>
<dbReference type="Pfam" id="PF00067">
    <property type="entry name" value="p450"/>
    <property type="match status" value="2"/>
</dbReference>
<dbReference type="STRING" id="81972.D7M8K4"/>
<organism evidence="10">
    <name type="scientific">Arabidopsis lyrata subsp. lyrata</name>
    <name type="common">Lyre-leaved rock-cress</name>
    <dbReference type="NCBI Taxonomy" id="81972"/>
    <lineage>
        <taxon>Eukaryota</taxon>
        <taxon>Viridiplantae</taxon>
        <taxon>Streptophyta</taxon>
        <taxon>Embryophyta</taxon>
        <taxon>Tracheophyta</taxon>
        <taxon>Spermatophyta</taxon>
        <taxon>Magnoliopsida</taxon>
        <taxon>eudicotyledons</taxon>
        <taxon>Gunneridae</taxon>
        <taxon>Pentapetalae</taxon>
        <taxon>rosids</taxon>
        <taxon>malvids</taxon>
        <taxon>Brassicales</taxon>
        <taxon>Brassicaceae</taxon>
        <taxon>Camelineae</taxon>
        <taxon>Arabidopsis</taxon>
    </lineage>
</organism>
<dbReference type="PROSITE" id="PS00086">
    <property type="entry name" value="CYTOCHROME_P450"/>
    <property type="match status" value="2"/>
</dbReference>
<evidence type="ECO:0008006" key="11">
    <source>
        <dbReference type="Google" id="ProtNLM"/>
    </source>
</evidence>
<evidence type="ECO:0000313" key="9">
    <source>
        <dbReference type="EMBL" id="EFH45167.1"/>
    </source>
</evidence>
<dbReference type="PRINTS" id="PR00385">
    <property type="entry name" value="P450"/>
</dbReference>
<dbReference type="CDD" id="cd11064">
    <property type="entry name" value="CYP86A"/>
    <property type="match status" value="2"/>
</dbReference>
<dbReference type="SUPFAM" id="SSF48264">
    <property type="entry name" value="Cytochrome P450"/>
    <property type="match status" value="2"/>
</dbReference>
<evidence type="ECO:0000256" key="4">
    <source>
        <dbReference type="ARBA" id="ARBA00022723"/>
    </source>
</evidence>
<keyword evidence="8" id="KW-0472">Membrane</keyword>
<sequence>MASISLLDASIAIICFLFFHFFIFKKPHDQVFRNWPVIGMIGFLMVLHRMYNFGVEALEISHLTFPFKGPWFAGMDMLFTVDPANIHYILSSNFSNYTKGADFKEVFDVFGEMIFSSDSELWKNQRKAAQFMLNHHEFQKLSMSATRTKLYDGLVPLFNQYCEEEKVVDLQQVFQRFTFDTTFFLVTGSDPKSLSIEMPEVEYAKALDDLGEGIFYRHIKPKFLWKLQNRFGLGQEKRMTEADATFDRVSAKYISAKREEIRSQGIDHHSNGQSEDLLTSHIKLDTTKYELLNPSDDKFLRDTILAFNLAGRDTMSSALSWFFWLLSENPQVVTKIRKEIISKNISKDGRNGQENLDKLVYLHAALYESMRLYPPVAFQRKSPIKPDLLPSGHKVDANSVIIIFLYGLGRMRAVWGEDATEFKPERWVSETGGLRHAPSFKFLSFNAGPRTCPGKQLAMTLMKTVVVEILQNYDIKVIKGQKIEPEPGLILHMKHGLKLSHPSLIYFFNKTTHGRLPRNWPVLGMLPCLLAVLRRIYDYIVEILEISDLTFSFKGPLFAGMDMLLTVDPANIHHIMNSNFSNYIKGSDFKEVFDVFGDGIITTDSDLWKNLRKSYQAMLHHQAFQKFSLSTTRSKLMDGLVPLLNHFAEEGTIVDLQDVLGRFTFDTVLILITGSDPRSLSIEMHEDELAKALDDVAEGILFRHVKPKFLWKLQKWMGLGHEKKMTEANATFDRVCAKYISDKREEIIRSQRFNDISYGESHEDLLSSFIKLDTTKYKLLNSSEDKFLRDTIMAFILAGRDTTASALTWFFWLLSESPQVVTKILQEIININLSKNGNGQENLDKLVYLHGVLCEAMRLYPPVSFGRKSSIKSDVLPSGHKVEANSKIIICLKALGRMRAVWGDDALEFKPERWVSEKGSLRHEPSFKFLSFNSGPRTCLGKHLAMTQMKMVAMEILQNYDIKVIKGQKIEPVLGFILSMKHGLRITITKRCPS</sequence>
<dbReference type="EMBL" id="GL348719">
    <property type="protein sequence ID" value="EFH45167.1"/>
    <property type="molecule type" value="Genomic_DNA"/>
</dbReference>
<dbReference type="Gene3D" id="1.10.630.10">
    <property type="entry name" value="Cytochrome P450"/>
    <property type="match status" value="2"/>
</dbReference>
<keyword evidence="8" id="KW-1133">Transmembrane helix</keyword>
<dbReference type="GO" id="GO:0004497">
    <property type="term" value="F:monooxygenase activity"/>
    <property type="evidence" value="ECO:0007669"/>
    <property type="project" value="UniProtKB-KW"/>
</dbReference>
<gene>
    <name evidence="9" type="ORF">ARALYDRAFT_352944</name>
</gene>
<keyword evidence="7" id="KW-0503">Monooxygenase</keyword>
<evidence type="ECO:0000256" key="1">
    <source>
        <dbReference type="ARBA" id="ARBA00001971"/>
    </source>
</evidence>
<dbReference type="PRINTS" id="PR00463">
    <property type="entry name" value="EP450I"/>
</dbReference>
<evidence type="ECO:0000256" key="7">
    <source>
        <dbReference type="ARBA" id="ARBA00023033"/>
    </source>
</evidence>
<evidence type="ECO:0000256" key="3">
    <source>
        <dbReference type="ARBA" id="ARBA00022617"/>
    </source>
</evidence>
<evidence type="ECO:0000313" key="10">
    <source>
        <dbReference type="Proteomes" id="UP000008694"/>
    </source>
</evidence>
<feature type="transmembrane region" description="Helical" evidence="8">
    <location>
        <begin position="6"/>
        <end position="24"/>
    </location>
</feature>
<dbReference type="InterPro" id="IPR036396">
    <property type="entry name" value="Cyt_P450_sf"/>
</dbReference>
<dbReference type="InterPro" id="IPR017972">
    <property type="entry name" value="Cyt_P450_CS"/>
</dbReference>
<evidence type="ECO:0000256" key="2">
    <source>
        <dbReference type="ARBA" id="ARBA00010617"/>
    </source>
</evidence>
<comment type="similarity">
    <text evidence="2">Belongs to the cytochrome P450 family.</text>
</comment>
<dbReference type="Gramene" id="fgenesh1_pg.C_scaffold_7000117">
    <property type="protein sequence ID" value="fgenesh1_pg.C_scaffold_7000117"/>
    <property type="gene ID" value="fgenesh1_pg.C_scaffold_7000117"/>
</dbReference>
<dbReference type="Proteomes" id="UP000008694">
    <property type="component" value="Unassembled WGS sequence"/>
</dbReference>
<evidence type="ECO:0000256" key="6">
    <source>
        <dbReference type="ARBA" id="ARBA00023004"/>
    </source>
</evidence>
<dbReference type="HOGENOM" id="CLU_001570_9_1_1"/>
<comment type="cofactor">
    <cofactor evidence="1">
        <name>heme</name>
        <dbReference type="ChEBI" id="CHEBI:30413"/>
    </cofactor>
</comment>
<dbReference type="eggNOG" id="KOG0157">
    <property type="taxonomic scope" value="Eukaryota"/>
</dbReference>
<dbReference type="GO" id="GO:0006629">
    <property type="term" value="P:lipid metabolic process"/>
    <property type="evidence" value="ECO:0007669"/>
    <property type="project" value="UniProtKB-ARBA"/>
</dbReference>
<evidence type="ECO:0000256" key="5">
    <source>
        <dbReference type="ARBA" id="ARBA00023002"/>
    </source>
</evidence>
<dbReference type="AlphaFoldDB" id="D7M8K4"/>
<proteinExistence type="inferred from homology"/>
<reference evidence="10" key="1">
    <citation type="journal article" date="2011" name="Nat. Genet.">
        <title>The Arabidopsis lyrata genome sequence and the basis of rapid genome size change.</title>
        <authorList>
            <person name="Hu T.T."/>
            <person name="Pattyn P."/>
            <person name="Bakker E.G."/>
            <person name="Cao J."/>
            <person name="Cheng J.-F."/>
            <person name="Clark R.M."/>
            <person name="Fahlgren N."/>
            <person name="Fawcett J.A."/>
            <person name="Grimwood J."/>
            <person name="Gundlach H."/>
            <person name="Haberer G."/>
            <person name="Hollister J.D."/>
            <person name="Ossowski S."/>
            <person name="Ottilar R.P."/>
            <person name="Salamov A.A."/>
            <person name="Schneeberger K."/>
            <person name="Spannagl M."/>
            <person name="Wang X."/>
            <person name="Yang L."/>
            <person name="Nasrallah M.E."/>
            <person name="Bergelson J."/>
            <person name="Carrington J.C."/>
            <person name="Gaut B.S."/>
            <person name="Schmutz J."/>
            <person name="Mayer K.F.X."/>
            <person name="Van de Peer Y."/>
            <person name="Grigoriev I.V."/>
            <person name="Nordborg M."/>
            <person name="Weigel D."/>
            <person name="Guo Y.-L."/>
        </authorList>
    </citation>
    <scope>NUCLEOTIDE SEQUENCE [LARGE SCALE GENOMIC DNA]</scope>
    <source>
        <strain evidence="10">cv. MN47</strain>
    </source>
</reference>
<keyword evidence="3" id="KW-0349">Heme</keyword>
<keyword evidence="5" id="KW-0560">Oxidoreductase</keyword>
<keyword evidence="8" id="KW-0812">Transmembrane</keyword>
<dbReference type="PANTHER" id="PTHR24296">
    <property type="entry name" value="CYTOCHROME P450"/>
    <property type="match status" value="1"/>
</dbReference>
<name>D7M8K4_ARALL</name>
<dbReference type="GO" id="GO:0016705">
    <property type="term" value="F:oxidoreductase activity, acting on paired donors, with incorporation or reduction of molecular oxygen"/>
    <property type="evidence" value="ECO:0007669"/>
    <property type="project" value="InterPro"/>
</dbReference>
<keyword evidence="4" id="KW-0479">Metal-binding</keyword>
<dbReference type="GO" id="GO:0020037">
    <property type="term" value="F:heme binding"/>
    <property type="evidence" value="ECO:0007669"/>
    <property type="project" value="InterPro"/>
</dbReference>